<dbReference type="PRINTS" id="PR00320">
    <property type="entry name" value="GPROTEINBRPT"/>
</dbReference>
<evidence type="ECO:0000256" key="2">
    <source>
        <dbReference type="ARBA" id="ARBA00022664"/>
    </source>
</evidence>
<feature type="repeat" description="WD" evidence="7">
    <location>
        <begin position="150"/>
        <end position="191"/>
    </location>
</feature>
<organism evidence="8 9">
    <name type="scientific">Tulasnella calospora MUT 4182</name>
    <dbReference type="NCBI Taxonomy" id="1051891"/>
    <lineage>
        <taxon>Eukaryota</taxon>
        <taxon>Fungi</taxon>
        <taxon>Dikarya</taxon>
        <taxon>Basidiomycota</taxon>
        <taxon>Agaricomycotina</taxon>
        <taxon>Agaricomycetes</taxon>
        <taxon>Cantharellales</taxon>
        <taxon>Tulasnellaceae</taxon>
        <taxon>Tulasnella</taxon>
    </lineage>
</organism>
<evidence type="ECO:0000256" key="5">
    <source>
        <dbReference type="ARBA" id="ARBA00038394"/>
    </source>
</evidence>
<evidence type="ECO:0000313" key="8">
    <source>
        <dbReference type="EMBL" id="KIO34763.1"/>
    </source>
</evidence>
<evidence type="ECO:0000256" key="1">
    <source>
        <dbReference type="ARBA" id="ARBA00022574"/>
    </source>
</evidence>
<dbReference type="STRING" id="1051891.A0A0C3LKW6"/>
<name>A0A0C3LKW6_9AGAM</name>
<keyword evidence="2" id="KW-0507">mRNA processing</keyword>
<keyword evidence="3" id="KW-0677">Repeat</keyword>
<protein>
    <recommendedName>
        <fullName evidence="6">Serine-threonine kinase receptor-associated protein</fullName>
    </recommendedName>
</protein>
<dbReference type="SMART" id="SM00320">
    <property type="entry name" value="WD40"/>
    <property type="match status" value="5"/>
</dbReference>
<dbReference type="Pfam" id="PF00400">
    <property type="entry name" value="WD40"/>
    <property type="match status" value="4"/>
</dbReference>
<dbReference type="InterPro" id="IPR019775">
    <property type="entry name" value="WD40_repeat_CS"/>
</dbReference>
<dbReference type="GO" id="GO:0032797">
    <property type="term" value="C:SMN complex"/>
    <property type="evidence" value="ECO:0007669"/>
    <property type="project" value="TreeGrafter"/>
</dbReference>
<accession>A0A0C3LKW6</accession>
<dbReference type="EMBL" id="KN822942">
    <property type="protein sequence ID" value="KIO34763.1"/>
    <property type="molecule type" value="Genomic_DNA"/>
</dbReference>
<dbReference type="AlphaFoldDB" id="A0A0C3LKW6"/>
<reference evidence="8 9" key="1">
    <citation type="submission" date="2014-04" db="EMBL/GenBank/DDBJ databases">
        <authorList>
            <consortium name="DOE Joint Genome Institute"/>
            <person name="Kuo A."/>
            <person name="Girlanda M."/>
            <person name="Perotto S."/>
            <person name="Kohler A."/>
            <person name="Nagy L.G."/>
            <person name="Floudas D."/>
            <person name="Copeland A."/>
            <person name="Barry K.W."/>
            <person name="Cichocki N."/>
            <person name="Veneault-Fourrey C."/>
            <person name="LaButti K."/>
            <person name="Lindquist E.A."/>
            <person name="Lipzen A."/>
            <person name="Lundell T."/>
            <person name="Morin E."/>
            <person name="Murat C."/>
            <person name="Sun H."/>
            <person name="Tunlid A."/>
            <person name="Henrissat B."/>
            <person name="Grigoriev I.V."/>
            <person name="Hibbett D.S."/>
            <person name="Martin F."/>
            <person name="Nordberg H.P."/>
            <person name="Cantor M.N."/>
            <person name="Hua S.X."/>
        </authorList>
    </citation>
    <scope>NUCLEOTIDE SEQUENCE [LARGE SCALE GENOMIC DNA]</scope>
    <source>
        <strain evidence="8 9">MUT 4182</strain>
    </source>
</reference>
<dbReference type="PROSITE" id="PS50082">
    <property type="entry name" value="WD_REPEATS_2"/>
    <property type="match status" value="4"/>
</dbReference>
<dbReference type="InterPro" id="IPR015943">
    <property type="entry name" value="WD40/YVTN_repeat-like_dom_sf"/>
</dbReference>
<evidence type="ECO:0000256" key="3">
    <source>
        <dbReference type="ARBA" id="ARBA00022737"/>
    </source>
</evidence>
<dbReference type="PROSITE" id="PS00678">
    <property type="entry name" value="WD_REPEATS_1"/>
    <property type="match status" value="1"/>
</dbReference>
<dbReference type="HOGENOM" id="CLU_000288_57_6_1"/>
<keyword evidence="9" id="KW-1185">Reference proteome</keyword>
<dbReference type="Gene3D" id="2.130.10.10">
    <property type="entry name" value="YVTN repeat-like/Quinoprotein amine dehydrogenase"/>
    <property type="match status" value="3"/>
</dbReference>
<dbReference type="GO" id="GO:0000387">
    <property type="term" value="P:spliceosomal snRNP assembly"/>
    <property type="evidence" value="ECO:0007669"/>
    <property type="project" value="TreeGrafter"/>
</dbReference>
<feature type="repeat" description="WD" evidence="7">
    <location>
        <begin position="98"/>
        <end position="139"/>
    </location>
</feature>
<proteinExistence type="inferred from homology"/>
<dbReference type="SUPFAM" id="SSF50978">
    <property type="entry name" value="WD40 repeat-like"/>
    <property type="match status" value="1"/>
</dbReference>
<dbReference type="InterPro" id="IPR001680">
    <property type="entry name" value="WD40_rpt"/>
</dbReference>
<evidence type="ECO:0000256" key="6">
    <source>
        <dbReference type="ARBA" id="ARBA00040390"/>
    </source>
</evidence>
<feature type="repeat" description="WD" evidence="7">
    <location>
        <begin position="292"/>
        <end position="333"/>
    </location>
</feature>
<feature type="repeat" description="WD" evidence="7">
    <location>
        <begin position="57"/>
        <end position="98"/>
    </location>
</feature>
<reference evidence="9" key="2">
    <citation type="submission" date="2015-01" db="EMBL/GenBank/DDBJ databases">
        <title>Evolutionary Origins and Diversification of the Mycorrhizal Mutualists.</title>
        <authorList>
            <consortium name="DOE Joint Genome Institute"/>
            <consortium name="Mycorrhizal Genomics Consortium"/>
            <person name="Kohler A."/>
            <person name="Kuo A."/>
            <person name="Nagy L.G."/>
            <person name="Floudas D."/>
            <person name="Copeland A."/>
            <person name="Barry K.W."/>
            <person name="Cichocki N."/>
            <person name="Veneault-Fourrey C."/>
            <person name="LaButti K."/>
            <person name="Lindquist E.A."/>
            <person name="Lipzen A."/>
            <person name="Lundell T."/>
            <person name="Morin E."/>
            <person name="Murat C."/>
            <person name="Riley R."/>
            <person name="Ohm R."/>
            <person name="Sun H."/>
            <person name="Tunlid A."/>
            <person name="Henrissat B."/>
            <person name="Grigoriev I.V."/>
            <person name="Hibbett D.S."/>
            <person name="Martin F."/>
        </authorList>
    </citation>
    <scope>NUCLEOTIDE SEQUENCE [LARGE SCALE GENOMIC DNA]</scope>
    <source>
        <strain evidence="9">MUT 4182</strain>
    </source>
</reference>
<comment type="similarity">
    <text evidence="5">Belongs to the WD repeat STRAP family.</text>
</comment>
<dbReference type="PROSITE" id="PS50294">
    <property type="entry name" value="WD_REPEATS_REGION"/>
    <property type="match status" value="2"/>
</dbReference>
<dbReference type="PANTHER" id="PTHR19877:SF13">
    <property type="entry name" value="SERINE-THREONINE KINASE RECEPTOR-ASSOCIATED PROTEIN"/>
    <property type="match status" value="1"/>
</dbReference>
<evidence type="ECO:0000256" key="4">
    <source>
        <dbReference type="ARBA" id="ARBA00023187"/>
    </source>
</evidence>
<dbReference type="OrthoDB" id="408728at2759"/>
<evidence type="ECO:0000313" key="9">
    <source>
        <dbReference type="Proteomes" id="UP000054248"/>
    </source>
</evidence>
<dbReference type="CDD" id="cd00200">
    <property type="entry name" value="WD40"/>
    <property type="match status" value="1"/>
</dbReference>
<keyword evidence="4" id="KW-0508">mRNA splicing</keyword>
<dbReference type="Proteomes" id="UP000054248">
    <property type="component" value="Unassembled WGS sequence"/>
</dbReference>
<gene>
    <name evidence="8" type="ORF">M407DRAFT_240566</name>
</gene>
<sequence>MAARFIPLTCSGHTRPVVQLSFSQMQDDEEPNYLLVSSCKDGNPMLRDWTGDWVGTFIGHKGAVWSTKLCADTSKAATGSADFTAKVWDTYTGEVLHSFPHNHIVRTVSISPNASHLLTAGHEKKIRLFDLAKPDAEPSFLYKRDGGDAKVSHDGTIKSVVWDRARAMAVSCGDDKMVRWWDLRSQKETHSMSVPDPIISMELSAPMETLCLTAGKTVAFVPLEAPPSTTSSLPGPTPPDIEPGPLHVLRLPYNVSSASIHPIWGDRFITGSTDDPWVRVHGYQHGEEREMYKGHHGPVHCVEYSPDGEMYASGSEDGTIRLWQTTPGKAYGLWRAA</sequence>
<dbReference type="InterPro" id="IPR036322">
    <property type="entry name" value="WD40_repeat_dom_sf"/>
</dbReference>
<dbReference type="GO" id="GO:0003723">
    <property type="term" value="F:RNA binding"/>
    <property type="evidence" value="ECO:0007669"/>
    <property type="project" value="TreeGrafter"/>
</dbReference>
<dbReference type="PANTHER" id="PTHR19877">
    <property type="entry name" value="EUKARYOTIC TRANSLATION INITIATION FACTOR 3 SUBUNIT I"/>
    <property type="match status" value="1"/>
</dbReference>
<keyword evidence="1 7" id="KW-0853">WD repeat</keyword>
<dbReference type="InterPro" id="IPR020472">
    <property type="entry name" value="WD40_PAC1"/>
</dbReference>
<evidence type="ECO:0000256" key="7">
    <source>
        <dbReference type="PROSITE-ProRule" id="PRU00221"/>
    </source>
</evidence>